<dbReference type="RefSeq" id="WP_218325891.1">
    <property type="nucleotide sequence ID" value="NZ_JAHUZB010000003.1"/>
</dbReference>
<evidence type="ECO:0000256" key="3">
    <source>
        <dbReference type="ARBA" id="ARBA00023163"/>
    </source>
</evidence>
<gene>
    <name evidence="5" type="ORF">KUA55_09125</name>
</gene>
<evidence type="ECO:0000259" key="4">
    <source>
        <dbReference type="PROSITE" id="PS51118"/>
    </source>
</evidence>
<sequence>MQNDNQNLADEMLLRELALPLIGKWVPFILLSLAQRAHNFSELHRTMTGVSRKVLTENLNNLQASGLISKIGETATGFPVTYQLTPLGESSLVILRTVKIWLRQNQEAIISNREQFEKTH</sequence>
<keyword evidence="1" id="KW-0805">Transcription regulation</keyword>
<dbReference type="PROSITE" id="PS51118">
    <property type="entry name" value="HTH_HXLR"/>
    <property type="match status" value="1"/>
</dbReference>
<comment type="caution">
    <text evidence="5">The sequence shown here is derived from an EMBL/GenBank/DDBJ whole genome shotgun (WGS) entry which is preliminary data.</text>
</comment>
<dbReference type="Pfam" id="PF01638">
    <property type="entry name" value="HxlR"/>
    <property type="match status" value="1"/>
</dbReference>
<proteinExistence type="predicted"/>
<organism evidence="5 6">
    <name type="scientific">Enterococcus alishanensis</name>
    <dbReference type="NCBI Taxonomy" id="1303817"/>
    <lineage>
        <taxon>Bacteria</taxon>
        <taxon>Bacillati</taxon>
        <taxon>Bacillota</taxon>
        <taxon>Bacilli</taxon>
        <taxon>Lactobacillales</taxon>
        <taxon>Enterococcaceae</taxon>
        <taxon>Enterococcus</taxon>
    </lineage>
</organism>
<accession>A0ABS6TD15</accession>
<evidence type="ECO:0000313" key="5">
    <source>
        <dbReference type="EMBL" id="MBV7390841.1"/>
    </source>
</evidence>
<protein>
    <submittedName>
        <fullName evidence="5">Helix-turn-helix transcriptional regulator</fullName>
    </submittedName>
</protein>
<name>A0ABS6TD15_9ENTE</name>
<evidence type="ECO:0000256" key="2">
    <source>
        <dbReference type="ARBA" id="ARBA00023125"/>
    </source>
</evidence>
<reference evidence="5 6" key="1">
    <citation type="submission" date="2021-06" db="EMBL/GenBank/DDBJ databases">
        <title>Enterococcus alishanensis sp. nov., a novel lactic acid bacterium isolated from fresh coffee beans.</title>
        <authorList>
            <person name="Chen Y.-S."/>
        </authorList>
    </citation>
    <scope>NUCLEOTIDE SEQUENCE [LARGE SCALE GENOMIC DNA]</scope>
    <source>
        <strain evidence="5 6">ALS3</strain>
    </source>
</reference>
<evidence type="ECO:0000313" key="6">
    <source>
        <dbReference type="Proteomes" id="UP000774130"/>
    </source>
</evidence>
<feature type="domain" description="HTH hxlR-type" evidence="4">
    <location>
        <begin position="9"/>
        <end position="110"/>
    </location>
</feature>
<keyword evidence="3" id="KW-0804">Transcription</keyword>
<dbReference type="InterPro" id="IPR002577">
    <property type="entry name" value="HTH_HxlR"/>
</dbReference>
<dbReference type="Proteomes" id="UP000774130">
    <property type="component" value="Unassembled WGS sequence"/>
</dbReference>
<dbReference type="EMBL" id="JAHUZB010000003">
    <property type="protein sequence ID" value="MBV7390841.1"/>
    <property type="molecule type" value="Genomic_DNA"/>
</dbReference>
<dbReference type="PANTHER" id="PTHR33204:SF37">
    <property type="entry name" value="HTH-TYPE TRANSCRIPTIONAL REGULATOR YODB"/>
    <property type="match status" value="1"/>
</dbReference>
<evidence type="ECO:0000256" key="1">
    <source>
        <dbReference type="ARBA" id="ARBA00023015"/>
    </source>
</evidence>
<keyword evidence="2" id="KW-0238">DNA-binding</keyword>
<dbReference type="PANTHER" id="PTHR33204">
    <property type="entry name" value="TRANSCRIPTIONAL REGULATOR, MARR FAMILY"/>
    <property type="match status" value="1"/>
</dbReference>
<keyword evidence="6" id="KW-1185">Reference proteome</keyword>